<dbReference type="HOGENOM" id="CLU_139589_0_0_10"/>
<dbReference type="OrthoDB" id="1043158at2"/>
<dbReference type="Proteomes" id="UP000007486">
    <property type="component" value="Chromosome"/>
</dbReference>
<dbReference type="KEGG" id="bsa:Bacsa_0908"/>
<gene>
    <name evidence="2" type="ordered locus">Bacsa_0908</name>
</gene>
<keyword evidence="3" id="KW-1185">Reference proteome</keyword>
<dbReference type="RefSeq" id="WP_013616951.1">
    <property type="nucleotide sequence ID" value="NC_015164.1"/>
</dbReference>
<dbReference type="EMBL" id="CP002530">
    <property type="protein sequence ID" value="ADY35500.1"/>
    <property type="molecule type" value="Genomic_DNA"/>
</dbReference>
<accession>F0R391</accession>
<dbReference type="InterPro" id="IPR024311">
    <property type="entry name" value="Lipocalin-like"/>
</dbReference>
<evidence type="ECO:0000313" key="3">
    <source>
        <dbReference type="Proteomes" id="UP000007486"/>
    </source>
</evidence>
<organism evidence="2 3">
    <name type="scientific">Phocaeicola salanitronis (strain DSM 18170 / JCM 13657 / CCUG 60908 / BL78)</name>
    <name type="common">Bacteroides salanitronis</name>
    <dbReference type="NCBI Taxonomy" id="667015"/>
    <lineage>
        <taxon>Bacteria</taxon>
        <taxon>Pseudomonadati</taxon>
        <taxon>Bacteroidota</taxon>
        <taxon>Bacteroidia</taxon>
        <taxon>Bacteroidales</taxon>
        <taxon>Bacteroidaceae</taxon>
        <taxon>Phocaeicola</taxon>
    </lineage>
</organism>
<evidence type="ECO:0000313" key="2">
    <source>
        <dbReference type="EMBL" id="ADY35500.1"/>
    </source>
</evidence>
<dbReference type="PROSITE" id="PS51257">
    <property type="entry name" value="PROKAR_LIPOPROTEIN"/>
    <property type="match status" value="1"/>
</dbReference>
<dbReference type="Pfam" id="PF16585">
    <property type="entry name" value="Lipocalin_8"/>
    <property type="match status" value="1"/>
</dbReference>
<dbReference type="eggNOG" id="ENOG50314CA">
    <property type="taxonomic scope" value="Bacteria"/>
</dbReference>
<sequence>MKTIYILLIASLALLASSCEKKPIDGDIEGMWKMKQFTTLADGIVHDECPRIFFSIQLNVVELAEKQCTHGYGTFIGHIYYNEDHSALTMQDFKFRESTGDNGENVPAERLLPYGINTLETTFKVLKADGRHLVLQSDYATLEFTSF</sequence>
<dbReference type="STRING" id="667015.Bacsa_0908"/>
<protein>
    <recommendedName>
        <fullName evidence="1">Lipocalin-like domain-containing protein</fullName>
    </recommendedName>
</protein>
<name>F0R391_PHOSB</name>
<proteinExistence type="predicted"/>
<dbReference type="AlphaFoldDB" id="F0R391"/>
<dbReference type="Gene3D" id="2.40.128.280">
    <property type="match status" value="1"/>
</dbReference>
<evidence type="ECO:0000259" key="1">
    <source>
        <dbReference type="Pfam" id="PF16585"/>
    </source>
</evidence>
<feature type="domain" description="Lipocalin-like" evidence="1">
    <location>
        <begin position="15"/>
        <end position="147"/>
    </location>
</feature>
<reference evidence="2 3" key="1">
    <citation type="journal article" date="2011" name="Stand. Genomic Sci.">
        <title>Complete genome sequence of Bacteroides salanitronis type strain (BL78).</title>
        <authorList>
            <person name="Gronow S."/>
            <person name="Held B."/>
            <person name="Lucas S."/>
            <person name="Lapidus A."/>
            <person name="Del Rio T.G."/>
            <person name="Nolan M."/>
            <person name="Tice H."/>
            <person name="Deshpande S."/>
            <person name="Cheng J.F."/>
            <person name="Pitluck S."/>
            <person name="Liolios K."/>
            <person name="Pagani I."/>
            <person name="Ivanova N."/>
            <person name="Mavromatis K."/>
            <person name="Pati A."/>
            <person name="Tapia R."/>
            <person name="Han C."/>
            <person name="Goodwin L."/>
            <person name="Chen A."/>
            <person name="Palaniappan K."/>
            <person name="Land M."/>
            <person name="Hauser L."/>
            <person name="Chang Y.J."/>
            <person name="Jeffries C.D."/>
            <person name="Brambilla E.M."/>
            <person name="Rohde M."/>
            <person name="Goker M."/>
            <person name="Detter J.C."/>
            <person name="Woyke T."/>
            <person name="Bristow J."/>
            <person name="Markowitz V."/>
            <person name="Hugenholtz P."/>
            <person name="Kyrpides N.C."/>
            <person name="Klenk H.P."/>
            <person name="Eisen J.A."/>
        </authorList>
    </citation>
    <scope>NUCLEOTIDE SEQUENCE [LARGE SCALE GENOMIC DNA]</scope>
    <source>
        <strain evidence="2 3">DSM 18170</strain>
    </source>
</reference>